<evidence type="ECO:0000313" key="1">
    <source>
        <dbReference type="EMBL" id="EAY20889.1"/>
    </source>
</evidence>
<sequence length="558" mass="63273">MLTPRSLRQQRTSNQANQKEFAGVNLYKFDFRDDDPKFVKIPKADPKNPQSIEPMLKLATKSLELKRPAQQLFTEDNQPITEFSQIQQDMNIYVSCTAAYQDESDQPVYKSRLPKTYAAGKKTLPLVPQPEVKPKPEAYQHIAIAASQYTVKENLRDSLLSLYNSLSPAHKSQLPCAAALQKLSDDTQQYLVEDSLLSQFIGPTTVISDTPLGQQTTQWAMEHLKGLNPEACRFSITGPSQSGKSTLLNILVSLFYQKLQISQETSHYLIFPINWQLQQIYIEDIPKLYSIIVTTTLASLRASCMRLVPVINTFQQYLTSLIEMPLLPAVPPPLQKFPGFPTTLVQQIGSQIHRTWNNPEGFEDFLNLMFLLPDNLAKCFGFNNAVYVVDHYDACCLAIEAPEKFTAQKPFSIPASFNKALNVCPFFVASLDDGEFFKYFDVDSLHLKTEYMINPDPMPDILIKDPQMTIKQSMCNGCPGYCALYKKVVNLAREAEEKMAIKEQFAKLRSVVDIARQEMLHQQVYKLCILLKEVSEEFIDAGKLTKIGELQELNITIH</sequence>
<dbReference type="SUPFAM" id="SSF89837">
    <property type="entry name" value="Doublecortin (DC)"/>
    <property type="match status" value="1"/>
</dbReference>
<evidence type="ECO:0000313" key="2">
    <source>
        <dbReference type="Proteomes" id="UP000001542"/>
    </source>
</evidence>
<proteinExistence type="predicted"/>
<dbReference type="SMR" id="A2DFG1"/>
<dbReference type="KEGG" id="tva:5466436"/>
<protein>
    <submittedName>
        <fullName evidence="1">Uncharacterized protein</fullName>
    </submittedName>
</protein>
<keyword evidence="2" id="KW-1185">Reference proteome</keyword>
<dbReference type="SUPFAM" id="SSF52540">
    <property type="entry name" value="P-loop containing nucleoside triphosphate hydrolases"/>
    <property type="match status" value="1"/>
</dbReference>
<dbReference type="InterPro" id="IPR036572">
    <property type="entry name" value="Doublecortin_dom_sf"/>
</dbReference>
<dbReference type="InParanoid" id="A2DFG1"/>
<dbReference type="Proteomes" id="UP000001542">
    <property type="component" value="Unassembled WGS sequence"/>
</dbReference>
<organism evidence="1 2">
    <name type="scientific">Trichomonas vaginalis (strain ATCC PRA-98 / G3)</name>
    <dbReference type="NCBI Taxonomy" id="412133"/>
    <lineage>
        <taxon>Eukaryota</taxon>
        <taxon>Metamonada</taxon>
        <taxon>Parabasalia</taxon>
        <taxon>Trichomonadida</taxon>
        <taxon>Trichomonadidae</taxon>
        <taxon>Trichomonas</taxon>
    </lineage>
</organism>
<reference evidence="1" key="2">
    <citation type="journal article" date="2007" name="Science">
        <title>Draft genome sequence of the sexually transmitted pathogen Trichomonas vaginalis.</title>
        <authorList>
            <person name="Carlton J.M."/>
            <person name="Hirt R.P."/>
            <person name="Silva J.C."/>
            <person name="Delcher A.L."/>
            <person name="Schatz M."/>
            <person name="Zhao Q."/>
            <person name="Wortman J.R."/>
            <person name="Bidwell S.L."/>
            <person name="Alsmark U.C.M."/>
            <person name="Besteiro S."/>
            <person name="Sicheritz-Ponten T."/>
            <person name="Noel C.J."/>
            <person name="Dacks J.B."/>
            <person name="Foster P.G."/>
            <person name="Simillion C."/>
            <person name="Van de Peer Y."/>
            <person name="Miranda-Saavedra D."/>
            <person name="Barton G.J."/>
            <person name="Westrop G.D."/>
            <person name="Mueller S."/>
            <person name="Dessi D."/>
            <person name="Fiori P.L."/>
            <person name="Ren Q."/>
            <person name="Paulsen I."/>
            <person name="Zhang H."/>
            <person name="Bastida-Corcuera F.D."/>
            <person name="Simoes-Barbosa A."/>
            <person name="Brown M.T."/>
            <person name="Hayes R.D."/>
            <person name="Mukherjee M."/>
            <person name="Okumura C.Y."/>
            <person name="Schneider R."/>
            <person name="Smith A.J."/>
            <person name="Vanacova S."/>
            <person name="Villalvazo M."/>
            <person name="Haas B.J."/>
            <person name="Pertea M."/>
            <person name="Feldblyum T.V."/>
            <person name="Utterback T.R."/>
            <person name="Shu C.L."/>
            <person name="Osoegawa K."/>
            <person name="de Jong P.J."/>
            <person name="Hrdy I."/>
            <person name="Horvathova L."/>
            <person name="Zubacova Z."/>
            <person name="Dolezal P."/>
            <person name="Malik S.B."/>
            <person name="Logsdon J.M. Jr."/>
            <person name="Henze K."/>
            <person name="Gupta A."/>
            <person name="Wang C.C."/>
            <person name="Dunne R.L."/>
            <person name="Upcroft J.A."/>
            <person name="Upcroft P."/>
            <person name="White O."/>
            <person name="Salzberg S.L."/>
            <person name="Tang P."/>
            <person name="Chiu C.-H."/>
            <person name="Lee Y.-S."/>
            <person name="Embley T.M."/>
            <person name="Coombs G.H."/>
            <person name="Mottram J.C."/>
            <person name="Tachezy J."/>
            <person name="Fraser-Liggett C.M."/>
            <person name="Johnson P.J."/>
        </authorList>
    </citation>
    <scope>NUCLEOTIDE SEQUENCE [LARGE SCALE GENOMIC DNA]</scope>
    <source>
        <strain evidence="1">G3</strain>
    </source>
</reference>
<reference evidence="1" key="1">
    <citation type="submission" date="2006-10" db="EMBL/GenBank/DDBJ databases">
        <authorList>
            <person name="Amadeo P."/>
            <person name="Zhao Q."/>
            <person name="Wortman J."/>
            <person name="Fraser-Liggett C."/>
            <person name="Carlton J."/>
        </authorList>
    </citation>
    <scope>NUCLEOTIDE SEQUENCE</scope>
    <source>
        <strain evidence="1">G3</strain>
    </source>
</reference>
<dbReference type="VEuPathDB" id="TrichDB:TVAGG3_0564950"/>
<dbReference type="RefSeq" id="XP_001581875.1">
    <property type="nucleotide sequence ID" value="XM_001581825.1"/>
</dbReference>
<name>A2DFG1_TRIV3</name>
<dbReference type="AlphaFoldDB" id="A2DFG1"/>
<dbReference type="GO" id="GO:0035556">
    <property type="term" value="P:intracellular signal transduction"/>
    <property type="evidence" value="ECO:0007669"/>
    <property type="project" value="InterPro"/>
</dbReference>
<accession>A2DFG1</accession>
<dbReference type="EMBL" id="DS113194">
    <property type="protein sequence ID" value="EAY20889.1"/>
    <property type="molecule type" value="Genomic_DNA"/>
</dbReference>
<dbReference type="OrthoDB" id="10416642at2759"/>
<dbReference type="InterPro" id="IPR027417">
    <property type="entry name" value="P-loop_NTPase"/>
</dbReference>
<gene>
    <name evidence="1" type="ORF">TVAG_437150</name>
</gene>
<dbReference type="VEuPathDB" id="TrichDB:TVAG_437150"/>